<reference evidence="2" key="1">
    <citation type="submission" date="2013-04" db="EMBL/GenBank/DDBJ databases">
        <title>Genome sequence of Chlamydia psittaci 10_881_SC42.</title>
        <authorList>
            <person name="Huot-Creasy H."/>
            <person name="McCracken C.L."/>
            <person name="Humphries M."/>
            <person name="Sachse K."/>
            <person name="Laroucau K."/>
            <person name="Bavoil P."/>
            <person name="Myers G.S."/>
        </authorList>
    </citation>
    <scope>NUCLEOTIDE SEQUENCE [LARGE SCALE GENOMIC DNA]</scope>
    <source>
        <strain evidence="2">10_881_SC42</strain>
    </source>
</reference>
<dbReference type="Gene3D" id="3.10.105.10">
    <property type="entry name" value="Dipeptide-binding Protein, Domain 3"/>
    <property type="match status" value="1"/>
</dbReference>
<feature type="domain" description="Solute-binding protein family 5" evidence="1">
    <location>
        <begin position="38"/>
        <end position="415"/>
    </location>
</feature>
<dbReference type="SUPFAM" id="SSF53850">
    <property type="entry name" value="Periplasmic binding protein-like II"/>
    <property type="match status" value="1"/>
</dbReference>
<dbReference type="Proteomes" id="UP000014821">
    <property type="component" value="Unassembled WGS sequence"/>
</dbReference>
<accession>A0ABP2X6A7</accession>
<name>A0ABP2X6A7_9CHLA</name>
<sequence length="494" mass="56091">MRDDPHSLDPREVRLLSNINLIKHIYEGLVQENTSTGEIEPALAEHYSVSDDGKKYTFHLRQAYWSNGDPLIAEDFIDSWKQVVTHEVGGIYHFAFDSIKNAKKVAQQSCLLNDIGFYAKDEKTIVIELDSPTSHFLKLLSLPIFFPVHKKQRQGITSIPITNGAFYPKKIKAKQWIRLEKNPHYYNHKQVNTQAIVVHFIPDANTAALLFNQGKLHWQGPPWGERIPTEALAHLKSKGRLHTFEVAGTSWITFNIHKFPFNSSKLRKALALALDKNSLVSAAFLDRVQPAHHLLPTSIHKSPISHFSPNPEEKNRCLAKKLFLESLEELGICSKDLENHTLAFPATSASHARLVQLIREQWKEVLGFTISIVGKEFSLLQKELTSGQFSLATGEWFADFSDPMAFLSLFDYPSGVAPYSINHKDFLSLLETIQKEQEAQKRSELVSQAVLYLESLHIIEPIYHDAFHVALNKKFSNLGFSPTGIVDFRYIDST</sequence>
<dbReference type="Gene3D" id="3.40.190.10">
    <property type="entry name" value="Periplasmic binding protein-like II"/>
    <property type="match status" value="1"/>
</dbReference>
<comment type="caution">
    <text evidence="2">The sequence shown here is derived from an EMBL/GenBank/DDBJ whole genome shotgun (WGS) entry which is preliminary data.</text>
</comment>
<dbReference type="InterPro" id="IPR030678">
    <property type="entry name" value="Peptide/Ni-bd"/>
</dbReference>
<dbReference type="InterPro" id="IPR000914">
    <property type="entry name" value="SBP_5_dom"/>
</dbReference>
<protein>
    <submittedName>
        <fullName evidence="2">Bacterial extracellular solute-binding s, 5 Middle family protein</fullName>
    </submittedName>
</protein>
<dbReference type="PANTHER" id="PTHR30290:SF83">
    <property type="entry name" value="ABC TRANSPORTER SUBSTRATE-BINDING PROTEIN"/>
    <property type="match status" value="1"/>
</dbReference>
<evidence type="ECO:0000259" key="1">
    <source>
        <dbReference type="Pfam" id="PF00496"/>
    </source>
</evidence>
<dbReference type="EMBL" id="ATND01000002">
    <property type="protein sequence ID" value="EPP38301.1"/>
    <property type="molecule type" value="Genomic_DNA"/>
</dbReference>
<dbReference type="PIRSF" id="PIRSF002741">
    <property type="entry name" value="MppA"/>
    <property type="match status" value="1"/>
</dbReference>
<dbReference type="Gene3D" id="3.90.76.10">
    <property type="entry name" value="Dipeptide-binding Protein, Domain 1"/>
    <property type="match status" value="1"/>
</dbReference>
<dbReference type="InterPro" id="IPR039424">
    <property type="entry name" value="SBP_5"/>
</dbReference>
<dbReference type="CDD" id="cd08504">
    <property type="entry name" value="PBP2_OppA"/>
    <property type="match status" value="1"/>
</dbReference>
<dbReference type="Pfam" id="PF00496">
    <property type="entry name" value="SBP_bac_5"/>
    <property type="match status" value="1"/>
</dbReference>
<dbReference type="PANTHER" id="PTHR30290">
    <property type="entry name" value="PERIPLASMIC BINDING COMPONENT OF ABC TRANSPORTER"/>
    <property type="match status" value="1"/>
</dbReference>
<organism evidence="2 3">
    <name type="scientific">Chlamydia avium</name>
    <dbReference type="NCBI Taxonomy" id="1457141"/>
    <lineage>
        <taxon>Bacteria</taxon>
        <taxon>Pseudomonadati</taxon>
        <taxon>Chlamydiota</taxon>
        <taxon>Chlamydiia</taxon>
        <taxon>Chlamydiales</taxon>
        <taxon>Chlamydiaceae</taxon>
        <taxon>Chlamydia/Chlamydophila group</taxon>
        <taxon>Chlamydia</taxon>
    </lineage>
</organism>
<gene>
    <name evidence="2" type="ORF">CP10881SC42_0754</name>
</gene>
<proteinExistence type="predicted"/>
<keyword evidence="3" id="KW-1185">Reference proteome</keyword>
<evidence type="ECO:0000313" key="2">
    <source>
        <dbReference type="EMBL" id="EPP38301.1"/>
    </source>
</evidence>
<evidence type="ECO:0000313" key="3">
    <source>
        <dbReference type="Proteomes" id="UP000014821"/>
    </source>
</evidence>